<feature type="binding site" evidence="6">
    <location>
        <position position="240"/>
    </location>
    <ligand>
        <name>NADP(+)</name>
        <dbReference type="ChEBI" id="CHEBI:58349"/>
    </ligand>
</feature>
<evidence type="ECO:0000259" key="7">
    <source>
        <dbReference type="Pfam" id="PF01488"/>
    </source>
</evidence>
<organism evidence="10">
    <name type="scientific">uncultured marine thaumarchaeote KM3_66_A07</name>
    <dbReference type="NCBI Taxonomy" id="1456227"/>
    <lineage>
        <taxon>Archaea</taxon>
        <taxon>Nitrososphaerota</taxon>
        <taxon>environmental samples</taxon>
    </lineage>
</organism>
<dbReference type="GO" id="GO:0009423">
    <property type="term" value="P:chorismate biosynthetic process"/>
    <property type="evidence" value="ECO:0007669"/>
    <property type="project" value="UniProtKB-UniRule"/>
</dbReference>
<dbReference type="PANTHER" id="PTHR21089">
    <property type="entry name" value="SHIKIMATE DEHYDROGENASE"/>
    <property type="match status" value="1"/>
</dbReference>
<comment type="similarity">
    <text evidence="6">Belongs to the shikimate dehydrogenase family.</text>
</comment>
<feature type="binding site" evidence="6">
    <location>
        <begin position="126"/>
        <end position="130"/>
    </location>
    <ligand>
        <name>NADP(+)</name>
        <dbReference type="ChEBI" id="CHEBI:58349"/>
    </ligand>
</feature>
<feature type="binding site" evidence="6">
    <location>
        <position position="219"/>
    </location>
    <ligand>
        <name>shikimate</name>
        <dbReference type="ChEBI" id="CHEBI:36208"/>
    </ligand>
</feature>
<keyword evidence="3 6" id="KW-0521">NADP</keyword>
<evidence type="ECO:0000313" key="10">
    <source>
        <dbReference type="EMBL" id="AIF14140.1"/>
    </source>
</evidence>
<evidence type="ECO:0000256" key="3">
    <source>
        <dbReference type="ARBA" id="ARBA00022857"/>
    </source>
</evidence>
<feature type="binding site" evidence="6">
    <location>
        <position position="62"/>
    </location>
    <ligand>
        <name>shikimate</name>
        <dbReference type="ChEBI" id="CHEBI:36208"/>
    </ligand>
</feature>
<feature type="binding site" evidence="6">
    <location>
        <position position="217"/>
    </location>
    <ligand>
        <name>NADP(+)</name>
        <dbReference type="ChEBI" id="CHEBI:58349"/>
    </ligand>
</feature>
<dbReference type="PANTHER" id="PTHR21089:SF1">
    <property type="entry name" value="BIFUNCTIONAL 3-DEHYDROQUINATE DEHYDRATASE_SHIKIMATE DEHYDROGENASE, CHLOROPLASTIC"/>
    <property type="match status" value="1"/>
</dbReference>
<keyword evidence="2 6" id="KW-0028">Amino-acid biosynthesis</keyword>
<feature type="binding site" evidence="6">
    <location>
        <position position="102"/>
    </location>
    <ligand>
        <name>shikimate</name>
        <dbReference type="ChEBI" id="CHEBI:36208"/>
    </ligand>
</feature>
<dbReference type="InterPro" id="IPR022893">
    <property type="entry name" value="Shikimate_DH_fam"/>
</dbReference>
<feature type="binding site" evidence="6">
    <location>
        <position position="247"/>
    </location>
    <ligand>
        <name>shikimate</name>
        <dbReference type="ChEBI" id="CHEBI:36208"/>
    </ligand>
</feature>
<dbReference type="InterPro" id="IPR013708">
    <property type="entry name" value="Shikimate_DH-bd_N"/>
</dbReference>
<dbReference type="EMBL" id="KF900992">
    <property type="protein sequence ID" value="AIF14140.1"/>
    <property type="molecule type" value="Genomic_DNA"/>
</dbReference>
<evidence type="ECO:0000256" key="4">
    <source>
        <dbReference type="ARBA" id="ARBA00023002"/>
    </source>
</evidence>
<dbReference type="AlphaFoldDB" id="A0A075HG22"/>
<dbReference type="InterPro" id="IPR036291">
    <property type="entry name" value="NAD(P)-bd_dom_sf"/>
</dbReference>
<comment type="function">
    <text evidence="6">Involved in the biosynthesis of the chorismate, which leads to the biosynthesis of aromatic amino acids. Catalyzes the reversible NADPH linked reduction of 3-dehydroshikimate (DHSA) to yield shikimate (SA).</text>
</comment>
<gene>
    <name evidence="6 10" type="primary">aroE</name>
</gene>
<protein>
    <recommendedName>
        <fullName evidence="1 6">Shikimate dehydrogenase (NADP(+))</fullName>
        <shortName evidence="6">SDH</shortName>
        <ecNumber evidence="1 6">1.1.1.25</ecNumber>
    </recommendedName>
</protein>
<dbReference type="Gene3D" id="3.40.50.720">
    <property type="entry name" value="NAD(P)-binding Rossmann-like Domain"/>
    <property type="match status" value="1"/>
</dbReference>
<name>A0A075HG22_9ARCH</name>
<dbReference type="GO" id="GO:0008652">
    <property type="term" value="P:amino acid biosynthetic process"/>
    <property type="evidence" value="ECO:0007669"/>
    <property type="project" value="UniProtKB-KW"/>
</dbReference>
<dbReference type="Pfam" id="PF18317">
    <property type="entry name" value="SDH_C"/>
    <property type="match status" value="1"/>
</dbReference>
<dbReference type="InterPro" id="IPR041121">
    <property type="entry name" value="SDH_C"/>
</dbReference>
<dbReference type="InterPro" id="IPR011342">
    <property type="entry name" value="Shikimate_DH"/>
</dbReference>
<dbReference type="NCBIfam" id="NF001314">
    <property type="entry name" value="PRK00258.2-2"/>
    <property type="match status" value="1"/>
</dbReference>
<proteinExistence type="inferred from homology"/>
<dbReference type="Pfam" id="PF08501">
    <property type="entry name" value="Shikimate_dh_N"/>
    <property type="match status" value="1"/>
</dbReference>
<reference evidence="10" key="1">
    <citation type="journal article" date="2014" name="Genome Biol. Evol.">
        <title>Pangenome evidence for extensive interdomain horizontal transfer affecting lineage core and shell genes in uncultured planktonic thaumarchaeota and euryarchaeota.</title>
        <authorList>
            <person name="Deschamps P."/>
            <person name="Zivanovic Y."/>
            <person name="Moreira D."/>
            <person name="Rodriguez-Valera F."/>
            <person name="Lopez-Garcia P."/>
        </authorList>
    </citation>
    <scope>NUCLEOTIDE SEQUENCE</scope>
</reference>
<comment type="pathway">
    <text evidence="6">Metabolic intermediate biosynthesis; chorismate biosynthesis; chorismate from D-erythrose 4-phosphate and phosphoenolpyruvate: step 4/7.</text>
</comment>
<accession>A0A075HG22</accession>
<evidence type="ECO:0000259" key="9">
    <source>
        <dbReference type="Pfam" id="PF18317"/>
    </source>
</evidence>
<dbReference type="GO" id="GO:0019632">
    <property type="term" value="P:shikimate metabolic process"/>
    <property type="evidence" value="ECO:0007669"/>
    <property type="project" value="InterPro"/>
</dbReference>
<feature type="domain" description="Quinate/shikimate 5-dehydrogenase/glutamyl-tRNA reductase" evidence="7">
    <location>
        <begin position="115"/>
        <end position="193"/>
    </location>
</feature>
<feature type="domain" description="Shikimate dehydrogenase substrate binding N-terminal" evidence="8">
    <location>
        <begin position="7"/>
        <end position="89"/>
    </location>
</feature>
<dbReference type="CDD" id="cd01065">
    <property type="entry name" value="NAD_bind_Shikimate_DH"/>
    <property type="match status" value="1"/>
</dbReference>
<feature type="binding site" evidence="6">
    <location>
        <position position="87"/>
    </location>
    <ligand>
        <name>shikimate</name>
        <dbReference type="ChEBI" id="CHEBI:36208"/>
    </ligand>
</feature>
<dbReference type="InterPro" id="IPR006151">
    <property type="entry name" value="Shikm_DH/Glu-tRNA_Rdtase"/>
</dbReference>
<dbReference type="Gene3D" id="3.40.50.10860">
    <property type="entry name" value="Leucine Dehydrogenase, chain A, domain 1"/>
    <property type="match status" value="1"/>
</dbReference>
<sequence>MSNTYAVIGDPIDHSLSPNIHNAAFRHLQLDHTYIAYRIPAGELTAGIEALKAIKIAGFNVTIPHKIEMMKLLDEMDTTCKVIGAVNTVLNDNGKLKGYNTDMIGFLDPIKKKNLTIEGSQVLLLGAGGAARAIITAMVKEKAGKITIANRTQENAKELTEFAKKIGGNVDVAPMQEVDELIADYKFIINSTSIGMKNEPSPISTENISKNSIVYDIVYQPMNTDLIKKSKENGATIIYGYEMLLSQAACSFEIWHKTEAPYDVMKKALLGGV</sequence>
<dbReference type="HAMAP" id="MF_00222">
    <property type="entry name" value="Shikimate_DH_AroE"/>
    <property type="match status" value="1"/>
</dbReference>
<dbReference type="FunFam" id="3.40.50.720:FF:000086">
    <property type="entry name" value="Quinate/shikimate dehydrogenase"/>
    <property type="match status" value="1"/>
</dbReference>
<comment type="subunit">
    <text evidence="6">Homodimer.</text>
</comment>
<dbReference type="GO" id="GO:0050661">
    <property type="term" value="F:NADP binding"/>
    <property type="evidence" value="ECO:0007669"/>
    <property type="project" value="InterPro"/>
</dbReference>
<keyword evidence="5 6" id="KW-0057">Aromatic amino acid biosynthesis</keyword>
<feature type="domain" description="SDH C-terminal" evidence="9">
    <location>
        <begin position="240"/>
        <end position="270"/>
    </location>
</feature>
<keyword evidence="4 6" id="KW-0560">Oxidoreductase</keyword>
<feature type="binding site" evidence="6">
    <location>
        <begin position="15"/>
        <end position="17"/>
    </location>
    <ligand>
        <name>shikimate</name>
        <dbReference type="ChEBI" id="CHEBI:36208"/>
    </ligand>
</feature>
<comment type="catalytic activity">
    <reaction evidence="6">
        <text>shikimate + NADP(+) = 3-dehydroshikimate + NADPH + H(+)</text>
        <dbReference type="Rhea" id="RHEA:17737"/>
        <dbReference type="ChEBI" id="CHEBI:15378"/>
        <dbReference type="ChEBI" id="CHEBI:16630"/>
        <dbReference type="ChEBI" id="CHEBI:36208"/>
        <dbReference type="ChEBI" id="CHEBI:57783"/>
        <dbReference type="ChEBI" id="CHEBI:58349"/>
        <dbReference type="EC" id="1.1.1.25"/>
    </reaction>
</comment>
<evidence type="ECO:0000256" key="5">
    <source>
        <dbReference type="ARBA" id="ARBA00023141"/>
    </source>
</evidence>
<dbReference type="SUPFAM" id="SSF51735">
    <property type="entry name" value="NAD(P)-binding Rossmann-fold domains"/>
    <property type="match status" value="1"/>
</dbReference>
<evidence type="ECO:0000259" key="8">
    <source>
        <dbReference type="Pfam" id="PF08501"/>
    </source>
</evidence>
<dbReference type="InterPro" id="IPR046346">
    <property type="entry name" value="Aminoacid_DH-like_N_sf"/>
</dbReference>
<comment type="caution">
    <text evidence="6">Lacks conserved residue(s) required for the propagation of feature annotation.</text>
</comment>
<dbReference type="GO" id="GO:0004764">
    <property type="term" value="F:shikimate 3-dehydrogenase (NADP+) activity"/>
    <property type="evidence" value="ECO:0007669"/>
    <property type="project" value="UniProtKB-UniRule"/>
</dbReference>
<dbReference type="UniPathway" id="UPA00053">
    <property type="reaction ID" value="UER00087"/>
</dbReference>
<dbReference type="NCBIfam" id="TIGR00507">
    <property type="entry name" value="aroE"/>
    <property type="match status" value="1"/>
</dbReference>
<dbReference type="Pfam" id="PF01488">
    <property type="entry name" value="Shikimate_DH"/>
    <property type="match status" value="1"/>
</dbReference>
<evidence type="ECO:0000256" key="6">
    <source>
        <dbReference type="HAMAP-Rule" id="MF_00222"/>
    </source>
</evidence>
<dbReference type="GO" id="GO:0009073">
    <property type="term" value="P:aromatic amino acid family biosynthetic process"/>
    <property type="evidence" value="ECO:0007669"/>
    <property type="project" value="UniProtKB-KW"/>
</dbReference>
<feature type="active site" description="Proton acceptor" evidence="6">
    <location>
        <position position="66"/>
    </location>
</feature>
<dbReference type="SUPFAM" id="SSF53223">
    <property type="entry name" value="Aminoacid dehydrogenase-like, N-terminal domain"/>
    <property type="match status" value="1"/>
</dbReference>
<evidence type="ECO:0000256" key="2">
    <source>
        <dbReference type="ARBA" id="ARBA00022605"/>
    </source>
</evidence>
<evidence type="ECO:0000256" key="1">
    <source>
        <dbReference type="ARBA" id="ARBA00012962"/>
    </source>
</evidence>
<dbReference type="EC" id="1.1.1.25" evidence="1 6"/>